<feature type="domain" description="Heterokaryon incompatibility" evidence="1">
    <location>
        <begin position="51"/>
        <end position="213"/>
    </location>
</feature>
<dbReference type="AlphaFoldDB" id="A0A8K0VW69"/>
<gene>
    <name evidence="2" type="ORF">FB567DRAFT_531277</name>
</gene>
<dbReference type="Pfam" id="PF26639">
    <property type="entry name" value="Het-6_barrel"/>
    <property type="match status" value="1"/>
</dbReference>
<dbReference type="InterPro" id="IPR010730">
    <property type="entry name" value="HET"/>
</dbReference>
<dbReference type="Pfam" id="PF06985">
    <property type="entry name" value="HET"/>
    <property type="match status" value="1"/>
</dbReference>
<dbReference type="EMBL" id="JAGMVJ010000014">
    <property type="protein sequence ID" value="KAH7082449.1"/>
    <property type="molecule type" value="Genomic_DNA"/>
</dbReference>
<name>A0A8K0VW69_9PLEO</name>
<sequence length="598" mass="67730">MDGAILPPPYPAEKLDLHHRQIRLVTLFPGRYIDAISCDLSTVSLDDLPDYNALSYAWGDRADSRDILLNGVAFKVTRNLEASLRRLRHPNNSVFLWIDMLCIDQQSVEERTHQVNLMSLIYSCAVEVFVWLGDYVETALQKDSLSLHNNQGHEDLSHQEAVLALTALQHLSAGHHFDPFRQGTGPRLNKAQVDALGKLVELSWWHRVWTVQEVILPSKVTVVVGWLQFSWTMLAAATRSYIKHQTLCCCTVYDSTATLNVFYVRVSDIDYCRARYHGHERLNLVLLLHDFRSRSSTDPRDKIFGLLGLVNRDPHYHGIQADYSLSPETAYEQVFLHLFRESGSLNALVRPSETKRTLDLPTWMPDWTARVSESTKDIEVRIISDLRLYNACLSTRMDVRWPGTTKRLVVKGLLFDKVAALLAPHPNQDMRMKGDVAQYVQSIYDDMERRTPAYVGGGSLAHAFWRLTSLDLVDVVSDDFASATYRRTTIQDHKNYPNEFHVFAGGAPRTSYLAAFQFFISEKGYIGMGPKSMKLGDTVHVFLGGSVPFVLRQIVEPTNSSTQEPNYEFVGNCFVQGIMDGEALHGVDLDGLGYFNLV</sequence>
<reference evidence="2" key="1">
    <citation type="journal article" date="2021" name="Nat. Commun.">
        <title>Genetic determinants of endophytism in the Arabidopsis root mycobiome.</title>
        <authorList>
            <person name="Mesny F."/>
            <person name="Miyauchi S."/>
            <person name="Thiergart T."/>
            <person name="Pickel B."/>
            <person name="Atanasova L."/>
            <person name="Karlsson M."/>
            <person name="Huettel B."/>
            <person name="Barry K.W."/>
            <person name="Haridas S."/>
            <person name="Chen C."/>
            <person name="Bauer D."/>
            <person name="Andreopoulos W."/>
            <person name="Pangilinan J."/>
            <person name="LaButti K."/>
            <person name="Riley R."/>
            <person name="Lipzen A."/>
            <person name="Clum A."/>
            <person name="Drula E."/>
            <person name="Henrissat B."/>
            <person name="Kohler A."/>
            <person name="Grigoriev I.V."/>
            <person name="Martin F.M."/>
            <person name="Hacquard S."/>
        </authorList>
    </citation>
    <scope>NUCLEOTIDE SEQUENCE</scope>
    <source>
        <strain evidence="2">MPI-SDFR-AT-0120</strain>
    </source>
</reference>
<protein>
    <submittedName>
        <fullName evidence="2">Heterokaryon incompatibility protein-domain-containing protein</fullName>
    </submittedName>
</protein>
<dbReference type="PANTHER" id="PTHR24148:SF73">
    <property type="entry name" value="HET DOMAIN PROTEIN (AFU_ORTHOLOGUE AFUA_8G01020)"/>
    <property type="match status" value="1"/>
</dbReference>
<evidence type="ECO:0000313" key="2">
    <source>
        <dbReference type="EMBL" id="KAH7082449.1"/>
    </source>
</evidence>
<evidence type="ECO:0000259" key="1">
    <source>
        <dbReference type="Pfam" id="PF06985"/>
    </source>
</evidence>
<keyword evidence="3" id="KW-1185">Reference proteome</keyword>
<comment type="caution">
    <text evidence="2">The sequence shown here is derived from an EMBL/GenBank/DDBJ whole genome shotgun (WGS) entry which is preliminary data.</text>
</comment>
<proteinExistence type="predicted"/>
<accession>A0A8K0VW69</accession>
<dbReference type="OrthoDB" id="2157530at2759"/>
<organism evidence="2 3">
    <name type="scientific">Paraphoma chrysanthemicola</name>
    <dbReference type="NCBI Taxonomy" id="798071"/>
    <lineage>
        <taxon>Eukaryota</taxon>
        <taxon>Fungi</taxon>
        <taxon>Dikarya</taxon>
        <taxon>Ascomycota</taxon>
        <taxon>Pezizomycotina</taxon>
        <taxon>Dothideomycetes</taxon>
        <taxon>Pleosporomycetidae</taxon>
        <taxon>Pleosporales</taxon>
        <taxon>Pleosporineae</taxon>
        <taxon>Phaeosphaeriaceae</taxon>
        <taxon>Paraphoma</taxon>
    </lineage>
</organism>
<evidence type="ECO:0000313" key="3">
    <source>
        <dbReference type="Proteomes" id="UP000813461"/>
    </source>
</evidence>
<dbReference type="PANTHER" id="PTHR24148">
    <property type="entry name" value="ANKYRIN REPEAT DOMAIN-CONTAINING PROTEIN 39 HOMOLOG-RELATED"/>
    <property type="match status" value="1"/>
</dbReference>
<dbReference type="InterPro" id="IPR052895">
    <property type="entry name" value="HetReg/Transcr_Mod"/>
</dbReference>
<dbReference type="Proteomes" id="UP000813461">
    <property type="component" value="Unassembled WGS sequence"/>
</dbReference>